<dbReference type="SUPFAM" id="SSF48452">
    <property type="entry name" value="TPR-like"/>
    <property type="match status" value="1"/>
</dbReference>
<evidence type="ECO:0000256" key="3">
    <source>
        <dbReference type="PROSITE-ProRule" id="PRU00339"/>
    </source>
</evidence>
<dbReference type="SMART" id="SM00028">
    <property type="entry name" value="TPR"/>
    <property type="match status" value="3"/>
</dbReference>
<reference evidence="4" key="1">
    <citation type="submission" date="2020-05" db="EMBL/GenBank/DDBJ databases">
        <title>WGS assembly of Panicum virgatum.</title>
        <authorList>
            <person name="Lovell J.T."/>
            <person name="Jenkins J."/>
            <person name="Shu S."/>
            <person name="Juenger T.E."/>
            <person name="Schmutz J."/>
        </authorList>
    </citation>
    <scope>NUCLEOTIDE SEQUENCE</scope>
    <source>
        <strain evidence="4">AP13</strain>
    </source>
</reference>
<dbReference type="InterPro" id="IPR019734">
    <property type="entry name" value="TPR_rpt"/>
</dbReference>
<organism evidence="4 5">
    <name type="scientific">Panicum virgatum</name>
    <name type="common">Blackwell switchgrass</name>
    <dbReference type="NCBI Taxonomy" id="38727"/>
    <lineage>
        <taxon>Eukaryota</taxon>
        <taxon>Viridiplantae</taxon>
        <taxon>Streptophyta</taxon>
        <taxon>Embryophyta</taxon>
        <taxon>Tracheophyta</taxon>
        <taxon>Spermatophyta</taxon>
        <taxon>Magnoliopsida</taxon>
        <taxon>Liliopsida</taxon>
        <taxon>Poales</taxon>
        <taxon>Poaceae</taxon>
        <taxon>PACMAD clade</taxon>
        <taxon>Panicoideae</taxon>
        <taxon>Panicodae</taxon>
        <taxon>Paniceae</taxon>
        <taxon>Panicinae</taxon>
        <taxon>Panicum</taxon>
        <taxon>Panicum sect. Hiantes</taxon>
    </lineage>
</organism>
<dbReference type="InterPro" id="IPR051616">
    <property type="entry name" value="Cul2-RING_E3_ligase_SR"/>
</dbReference>
<evidence type="ECO:0000313" key="4">
    <source>
        <dbReference type="EMBL" id="KAG2658500.1"/>
    </source>
</evidence>
<keyword evidence="5" id="KW-1185">Reference proteome</keyword>
<dbReference type="AlphaFoldDB" id="A0A8T0XEL8"/>
<sequence>MPSLEDDPVYGMEPADMKLEGSKAYKRKDYVTAAKLFFMAARHFPDDATLLSNRSLCWLKLGEGDRALMDAQLCRMKRPGWAKACYLQGAAQMLLKDYEKACDAFLDGLKLDPANVEIDKALW</sequence>
<dbReference type="EMBL" id="CM029037">
    <property type="protein sequence ID" value="KAG2658500.1"/>
    <property type="molecule type" value="Genomic_DNA"/>
</dbReference>
<dbReference type="PANTHER" id="PTHR46224">
    <property type="entry name" value="ANKYRIN REPEAT FAMILY PROTEIN"/>
    <property type="match status" value="1"/>
</dbReference>
<keyword evidence="2 3" id="KW-0802">TPR repeat</keyword>
<dbReference type="Proteomes" id="UP000823388">
    <property type="component" value="Chromosome 1K"/>
</dbReference>
<protein>
    <submittedName>
        <fullName evidence="4">Uncharacterized protein</fullName>
    </submittedName>
</protein>
<comment type="caution">
    <text evidence="4">The sequence shown here is derived from an EMBL/GenBank/DDBJ whole genome shotgun (WGS) entry which is preliminary data.</text>
</comment>
<keyword evidence="1" id="KW-0677">Repeat</keyword>
<accession>A0A8T0XEL8</accession>
<evidence type="ECO:0000256" key="2">
    <source>
        <dbReference type="ARBA" id="ARBA00022803"/>
    </source>
</evidence>
<dbReference type="PROSITE" id="PS50005">
    <property type="entry name" value="TPR"/>
    <property type="match status" value="1"/>
</dbReference>
<dbReference type="Pfam" id="PF07719">
    <property type="entry name" value="TPR_2"/>
    <property type="match status" value="1"/>
</dbReference>
<dbReference type="Gene3D" id="1.25.40.10">
    <property type="entry name" value="Tetratricopeptide repeat domain"/>
    <property type="match status" value="1"/>
</dbReference>
<evidence type="ECO:0000256" key="1">
    <source>
        <dbReference type="ARBA" id="ARBA00022737"/>
    </source>
</evidence>
<proteinExistence type="predicted"/>
<name>A0A8T0XEL8_PANVG</name>
<evidence type="ECO:0000313" key="5">
    <source>
        <dbReference type="Proteomes" id="UP000823388"/>
    </source>
</evidence>
<gene>
    <name evidence="4" type="ORF">PVAP13_1KG255110</name>
</gene>
<dbReference type="PANTHER" id="PTHR46224:SF48">
    <property type="entry name" value="OS02G0493050 PROTEIN"/>
    <property type="match status" value="1"/>
</dbReference>
<dbReference type="InterPro" id="IPR013105">
    <property type="entry name" value="TPR_2"/>
</dbReference>
<feature type="repeat" description="TPR" evidence="3">
    <location>
        <begin position="82"/>
        <end position="115"/>
    </location>
</feature>
<dbReference type="InterPro" id="IPR011990">
    <property type="entry name" value="TPR-like_helical_dom_sf"/>
</dbReference>